<dbReference type="Proteomes" id="UP000812966">
    <property type="component" value="Unassembled WGS sequence"/>
</dbReference>
<evidence type="ECO:0000256" key="5">
    <source>
        <dbReference type="ARBA" id="ARBA00023242"/>
    </source>
</evidence>
<dbReference type="GO" id="GO:0010468">
    <property type="term" value="P:regulation of gene expression"/>
    <property type="evidence" value="ECO:0007669"/>
    <property type="project" value="UniProtKB-ARBA"/>
</dbReference>
<dbReference type="EMBL" id="JABELV010000020">
    <property type="protein sequence ID" value="KAG7563140.1"/>
    <property type="molecule type" value="Genomic_DNA"/>
</dbReference>
<keyword evidence="8" id="KW-1185">Reference proteome</keyword>
<evidence type="ECO:0000256" key="3">
    <source>
        <dbReference type="ARBA" id="ARBA00023015"/>
    </source>
</evidence>
<evidence type="ECO:0000256" key="4">
    <source>
        <dbReference type="ARBA" id="ARBA00023163"/>
    </source>
</evidence>
<feature type="compositionally biased region" description="Polar residues" evidence="6">
    <location>
        <begin position="18"/>
        <end position="28"/>
    </location>
</feature>
<feature type="region of interest" description="Disordered" evidence="6">
    <location>
        <begin position="1"/>
        <end position="37"/>
    </location>
</feature>
<keyword evidence="3" id="KW-0805">Transcription regulation</keyword>
<comment type="caution">
    <text evidence="7">The sequence shown here is derived from an EMBL/GenBank/DDBJ whole genome shotgun (WGS) entry which is preliminary data.</text>
</comment>
<evidence type="ECO:0000313" key="7">
    <source>
        <dbReference type="EMBL" id="KAG7563140.1"/>
    </source>
</evidence>
<keyword evidence="5" id="KW-0539">Nucleus</keyword>
<evidence type="ECO:0000256" key="6">
    <source>
        <dbReference type="SAM" id="MobiDB-lite"/>
    </source>
</evidence>
<evidence type="ECO:0000256" key="2">
    <source>
        <dbReference type="ARBA" id="ARBA00022491"/>
    </source>
</evidence>
<dbReference type="InterPro" id="IPR013907">
    <property type="entry name" value="Sds3"/>
</dbReference>
<feature type="compositionally biased region" description="Basic residues" evidence="6">
    <location>
        <begin position="172"/>
        <end position="181"/>
    </location>
</feature>
<accession>A0A8K0JRG7</accession>
<dbReference type="SMART" id="SM01401">
    <property type="entry name" value="Sds3"/>
    <property type="match status" value="1"/>
</dbReference>
<name>A0A8K0JRG7_9TREE</name>
<keyword evidence="4" id="KW-0804">Transcription</keyword>
<feature type="compositionally biased region" description="Gly residues" evidence="6">
    <location>
        <begin position="313"/>
        <end position="337"/>
    </location>
</feature>
<reference evidence="7" key="1">
    <citation type="submission" date="2020-04" db="EMBL/GenBank/DDBJ databases">
        <title>Analysis of mating type loci in Filobasidium floriforme.</title>
        <authorList>
            <person name="Nowrousian M."/>
        </authorList>
    </citation>
    <scope>NUCLEOTIDE SEQUENCE</scope>
    <source>
        <strain evidence="7">CBS 6242</strain>
    </source>
</reference>
<dbReference type="AlphaFoldDB" id="A0A8K0JRG7"/>
<evidence type="ECO:0008006" key="9">
    <source>
        <dbReference type="Google" id="ProtNLM"/>
    </source>
</evidence>
<dbReference type="OrthoDB" id="70376at2759"/>
<evidence type="ECO:0000313" key="8">
    <source>
        <dbReference type="Proteomes" id="UP000812966"/>
    </source>
</evidence>
<sequence>MSRQHHHQIPLIHPIAGPSTSSSITMGPQESKRDKKRREVIERVERHHMEKVASRDQIYEELYKDLTQRNQNLSKDPSTCRPLDIPMYLLNLERDALLSGIDMHWEYRNDSLHHLYSLERQKIEDDFKKGRDLVRQRLLDGVEERRRKIREDKESVGDVVAETLLEAQIRPRPSRNARTQKRQMYGHSPPHSTRATPNPATAPATGTKQDHPTATTNNTLASTVASADALLATLLPMTTTGMSTENIISPLPYSLAVLPAPNLPAGVGAGKTARRAGRGTANNAVAALLGDGMGGAGTPFADDTRSNANGKDGSMGGSGSNSGGGLGVDRSGNGGKSTGPNNTTIRVGPAMTGYAKVTGWAPGKSLDELKGLVSCNEMEREGDLASIRGWGRRARGTTRAGGANGNGS</sequence>
<evidence type="ECO:0000256" key="1">
    <source>
        <dbReference type="ARBA" id="ARBA00004123"/>
    </source>
</evidence>
<feature type="region of interest" description="Disordered" evidence="6">
    <location>
        <begin position="166"/>
        <end position="216"/>
    </location>
</feature>
<proteinExistence type="predicted"/>
<dbReference type="Pfam" id="PF08598">
    <property type="entry name" value="Sds3"/>
    <property type="match status" value="1"/>
</dbReference>
<protein>
    <recommendedName>
        <fullName evidence="9">Sds3-like-domain-containing protein</fullName>
    </recommendedName>
</protein>
<organism evidence="7 8">
    <name type="scientific">Filobasidium floriforme</name>
    <dbReference type="NCBI Taxonomy" id="5210"/>
    <lineage>
        <taxon>Eukaryota</taxon>
        <taxon>Fungi</taxon>
        <taxon>Dikarya</taxon>
        <taxon>Basidiomycota</taxon>
        <taxon>Agaricomycotina</taxon>
        <taxon>Tremellomycetes</taxon>
        <taxon>Filobasidiales</taxon>
        <taxon>Filobasidiaceae</taxon>
        <taxon>Filobasidium</taxon>
    </lineage>
</organism>
<keyword evidence="2" id="KW-0678">Repressor</keyword>
<dbReference type="GO" id="GO:0005654">
    <property type="term" value="C:nucleoplasm"/>
    <property type="evidence" value="ECO:0007669"/>
    <property type="project" value="UniProtKB-ARBA"/>
</dbReference>
<feature type="region of interest" description="Disordered" evidence="6">
    <location>
        <begin position="297"/>
        <end position="347"/>
    </location>
</feature>
<feature type="region of interest" description="Disordered" evidence="6">
    <location>
        <begin position="389"/>
        <end position="408"/>
    </location>
</feature>
<comment type="subcellular location">
    <subcellularLocation>
        <location evidence="1">Nucleus</location>
    </subcellularLocation>
</comment>
<feature type="compositionally biased region" description="Low complexity" evidence="6">
    <location>
        <begin position="193"/>
        <end position="205"/>
    </location>
</feature>
<gene>
    <name evidence="7" type="ORF">FFLO_01448</name>
</gene>